<accession>A0AAW0H334</accession>
<dbReference type="InterPro" id="IPR013783">
    <property type="entry name" value="Ig-like_fold"/>
</dbReference>
<organism evidence="1 2">
    <name type="scientific">Myodes glareolus</name>
    <name type="common">Bank vole</name>
    <name type="synonym">Clethrionomys glareolus</name>
    <dbReference type="NCBI Taxonomy" id="447135"/>
    <lineage>
        <taxon>Eukaryota</taxon>
        <taxon>Metazoa</taxon>
        <taxon>Chordata</taxon>
        <taxon>Craniata</taxon>
        <taxon>Vertebrata</taxon>
        <taxon>Euteleostomi</taxon>
        <taxon>Mammalia</taxon>
        <taxon>Eutheria</taxon>
        <taxon>Euarchontoglires</taxon>
        <taxon>Glires</taxon>
        <taxon>Rodentia</taxon>
        <taxon>Myomorpha</taxon>
        <taxon>Muroidea</taxon>
        <taxon>Cricetidae</taxon>
        <taxon>Arvicolinae</taxon>
        <taxon>Myodes</taxon>
    </lineage>
</organism>
<dbReference type="Proteomes" id="UP001488838">
    <property type="component" value="Unassembled WGS sequence"/>
</dbReference>
<dbReference type="InterPro" id="IPR050150">
    <property type="entry name" value="IgV_Light_Chain"/>
</dbReference>
<dbReference type="InterPro" id="IPR036179">
    <property type="entry name" value="Ig-like_dom_sf"/>
</dbReference>
<gene>
    <name evidence="1" type="ORF">U0070_022551</name>
</gene>
<proteinExistence type="predicted"/>
<keyword evidence="2" id="KW-1185">Reference proteome</keyword>
<dbReference type="Gene3D" id="2.60.40.10">
    <property type="entry name" value="Immunoglobulins"/>
    <property type="match status" value="1"/>
</dbReference>
<name>A0AAW0H334_MYOGA</name>
<evidence type="ECO:0000313" key="1">
    <source>
        <dbReference type="EMBL" id="KAK7795680.1"/>
    </source>
</evidence>
<reference evidence="1 2" key="1">
    <citation type="journal article" date="2023" name="bioRxiv">
        <title>Conserved and derived expression patterns and positive selection on dental genes reveal complex evolutionary context of ever-growing rodent molars.</title>
        <authorList>
            <person name="Calamari Z.T."/>
            <person name="Song A."/>
            <person name="Cohen E."/>
            <person name="Akter M."/>
            <person name="Roy R.D."/>
            <person name="Hallikas O."/>
            <person name="Christensen M.M."/>
            <person name="Li P."/>
            <person name="Marangoni P."/>
            <person name="Jernvall J."/>
            <person name="Klein O.D."/>
        </authorList>
    </citation>
    <scope>NUCLEOTIDE SEQUENCE [LARGE SCALE GENOMIC DNA]</scope>
    <source>
        <strain evidence="1">V071</strain>
    </source>
</reference>
<comment type="caution">
    <text evidence="1">The sequence shown here is derived from an EMBL/GenBank/DDBJ whole genome shotgun (WGS) entry which is preliminary data.</text>
</comment>
<dbReference type="AlphaFoldDB" id="A0AAW0H334"/>
<protein>
    <submittedName>
        <fullName evidence="1">Uncharacterized protein</fullName>
    </submittedName>
</protein>
<dbReference type="EMBL" id="JBBHLL010001912">
    <property type="protein sequence ID" value="KAK7795680.1"/>
    <property type="molecule type" value="Genomic_DNA"/>
</dbReference>
<sequence>MVKDVASDHMEIFAQRFPTSSTFQLWGGRPRKETQFLREGLVRVDNDVVLKYAIPSMEHWLPLGKEFHFPHVAGKQKNINVGQDKSHMGVPVLEVGLKDLAVACEQVHIVQSVLPDQLNLELIHLPKAWIAIAQTGIGPSCNVYGTVGGKEAAFIEVSIALNFVGKSGVAGPKQVLHTQMLADLIDHPNIDQKPGKPPKLLIYGANGLEDGIPTRFSGSGSGTQFSLKISNLQSEDATTYYYQQGFSFPP</sequence>
<feature type="non-terminal residue" evidence="1">
    <location>
        <position position="250"/>
    </location>
</feature>
<dbReference type="PANTHER" id="PTHR23267">
    <property type="entry name" value="IMMUNOGLOBULIN LIGHT CHAIN"/>
    <property type="match status" value="1"/>
</dbReference>
<evidence type="ECO:0000313" key="2">
    <source>
        <dbReference type="Proteomes" id="UP001488838"/>
    </source>
</evidence>
<dbReference type="SUPFAM" id="SSF48726">
    <property type="entry name" value="Immunoglobulin"/>
    <property type="match status" value="1"/>
</dbReference>